<name>A0A2G9NMW0_AQUCT</name>
<sequence length="177" mass="20828">MDYFYCFLLLIFTCSKEAVCQSGDAEGSCQRAINIFPAKLKDLRTTFQKVRDYFQLKDDELDTILLENSLLQDFKSSIGCQTVTEMIRFYLEDVLPHAQEGSNVIERNVNFMKDKLLDLKQTMKRCQHFLPCDRKSKAIKQIKEKYNKLKNQGVYKAVGEFDIFINYIEEYLISRKK</sequence>
<comment type="subcellular location">
    <subcellularLocation>
        <location evidence="1 10">Secreted</location>
    </subcellularLocation>
</comment>
<dbReference type="SUPFAM" id="SSF47266">
    <property type="entry name" value="4-helical cytokines"/>
    <property type="match status" value="1"/>
</dbReference>
<dbReference type="Pfam" id="PF00726">
    <property type="entry name" value="IL10"/>
    <property type="match status" value="1"/>
</dbReference>
<dbReference type="AlphaFoldDB" id="A0A2G9NMW0"/>
<comment type="similarity">
    <text evidence="2 10">Belongs to the IL-10 family.</text>
</comment>
<evidence type="ECO:0000256" key="3">
    <source>
        <dbReference type="ARBA" id="ARBA00011144"/>
    </source>
</evidence>
<evidence type="ECO:0000256" key="10">
    <source>
        <dbReference type="RuleBase" id="RU368043"/>
    </source>
</evidence>
<dbReference type="InterPro" id="IPR009079">
    <property type="entry name" value="4_helix_cytokine-like_core"/>
</dbReference>
<evidence type="ECO:0000313" key="11">
    <source>
        <dbReference type="EMBL" id="PIN92042.1"/>
    </source>
</evidence>
<feature type="signal peptide" evidence="10">
    <location>
        <begin position="1"/>
        <end position="20"/>
    </location>
</feature>
<accession>A0A2G9NMW0</accession>
<evidence type="ECO:0000256" key="4">
    <source>
        <dbReference type="ARBA" id="ARBA00022514"/>
    </source>
</evidence>
<dbReference type="Gene3D" id="1.20.1250.10">
    <property type="match status" value="1"/>
</dbReference>
<evidence type="ECO:0000256" key="1">
    <source>
        <dbReference type="ARBA" id="ARBA00004613"/>
    </source>
</evidence>
<dbReference type="InterPro" id="IPR000098">
    <property type="entry name" value="IL-10"/>
</dbReference>
<dbReference type="PANTHER" id="PTHR48482">
    <property type="entry name" value="INTERLEUKIN-19-RELATED"/>
    <property type="match status" value="1"/>
</dbReference>
<evidence type="ECO:0000256" key="5">
    <source>
        <dbReference type="ARBA" id="ARBA00022525"/>
    </source>
</evidence>
<evidence type="ECO:0000256" key="6">
    <source>
        <dbReference type="ARBA" id="ARBA00022729"/>
    </source>
</evidence>
<keyword evidence="7 9" id="KW-1015">Disulfide bond</keyword>
<dbReference type="InterPro" id="IPR020443">
    <property type="entry name" value="IL-10/19/20/24/26"/>
</dbReference>
<dbReference type="SMART" id="SM00188">
    <property type="entry name" value="IL10"/>
    <property type="match status" value="1"/>
</dbReference>
<proteinExistence type="inferred from homology"/>
<reference evidence="11" key="1">
    <citation type="submission" date="2017-08" db="EMBL/GenBank/DDBJ databases">
        <title>Assembly of the North American Bullfrog Genome.</title>
        <authorList>
            <person name="Warren R.L."/>
            <person name="Vandervalk B.P."/>
            <person name="Kucuk E."/>
            <person name="Birol I."/>
            <person name="Helbing C."/>
            <person name="Pandoh P."/>
            <person name="Behsaz B."/>
            <person name="Mohamadi H."/>
            <person name="Chu J."/>
            <person name="Jackman S."/>
            <person name="Hammond S.A."/>
            <person name="Veldhoen N."/>
            <person name="Kirk H."/>
            <person name="Zhao Y."/>
            <person name="Coope R."/>
            <person name="Pleasance S."/>
            <person name="Moore R."/>
            <person name="Holt R."/>
        </authorList>
    </citation>
    <scope>NUCLEOTIDE SEQUENCE</scope>
    <source>
        <strain evidence="11">Bruno</strain>
        <tissue evidence="11">Liver</tissue>
    </source>
</reference>
<dbReference type="GO" id="GO:0005615">
    <property type="term" value="C:extracellular space"/>
    <property type="evidence" value="ECO:0007669"/>
    <property type="project" value="UniProtKB-UniRule"/>
</dbReference>
<dbReference type="PANTHER" id="PTHR48482:SF5">
    <property type="entry name" value="INTERLEUKIN-10"/>
    <property type="match status" value="1"/>
</dbReference>
<evidence type="ECO:0000256" key="9">
    <source>
        <dbReference type="PIRSR" id="PIRSR620443-50"/>
    </source>
</evidence>
<dbReference type="InterPro" id="IPR020423">
    <property type="entry name" value="IL-10_CS"/>
</dbReference>
<organism evidence="11">
    <name type="scientific">Aquarana catesbeiana</name>
    <name type="common">American bullfrog</name>
    <name type="synonym">Rana catesbeiana</name>
    <dbReference type="NCBI Taxonomy" id="8400"/>
    <lineage>
        <taxon>Eukaryota</taxon>
        <taxon>Metazoa</taxon>
        <taxon>Chordata</taxon>
        <taxon>Craniata</taxon>
        <taxon>Vertebrata</taxon>
        <taxon>Euteleostomi</taxon>
        <taxon>Amphibia</taxon>
        <taxon>Batrachia</taxon>
        <taxon>Anura</taxon>
        <taxon>Neobatrachia</taxon>
        <taxon>Ranoidea</taxon>
        <taxon>Ranidae</taxon>
        <taxon>Aquarana</taxon>
    </lineage>
</organism>
<dbReference type="GO" id="GO:0005125">
    <property type="term" value="F:cytokine activity"/>
    <property type="evidence" value="ECO:0007669"/>
    <property type="project" value="UniProtKB-UniRule"/>
</dbReference>
<keyword evidence="5 10" id="KW-0964">Secreted</keyword>
<keyword evidence="4 10" id="KW-0202">Cytokine</keyword>
<feature type="disulfide bond" evidence="9">
    <location>
        <begin position="80"/>
        <end position="132"/>
    </location>
</feature>
<feature type="disulfide bond" evidence="9">
    <location>
        <begin position="29"/>
        <end position="126"/>
    </location>
</feature>
<dbReference type="PROSITE" id="PS00520">
    <property type="entry name" value="INTERLEUKIN_10"/>
    <property type="match status" value="1"/>
</dbReference>
<dbReference type="OrthoDB" id="9931894at2759"/>
<comment type="function">
    <text evidence="10">Immune regulatory cytokine.</text>
</comment>
<feature type="chain" id="PRO_5031595956" description="Interleukin family protein" evidence="10">
    <location>
        <begin position="21"/>
        <end position="177"/>
    </location>
</feature>
<keyword evidence="8" id="KW-0325">Glycoprotein</keyword>
<dbReference type="GO" id="GO:0001817">
    <property type="term" value="P:regulation of cytokine production"/>
    <property type="evidence" value="ECO:0007669"/>
    <property type="project" value="UniProtKB-ARBA"/>
</dbReference>
<keyword evidence="6 10" id="KW-0732">Signal</keyword>
<gene>
    <name evidence="11" type="ORF">AB205_0159550</name>
</gene>
<dbReference type="PRINTS" id="PR01294">
    <property type="entry name" value="INTRLEUKIN10"/>
</dbReference>
<dbReference type="GO" id="GO:0006955">
    <property type="term" value="P:immune response"/>
    <property type="evidence" value="ECO:0007669"/>
    <property type="project" value="InterPro"/>
</dbReference>
<comment type="subunit">
    <text evidence="3">Homodimer. Interacts with IL10RA and IL10RB.</text>
</comment>
<evidence type="ECO:0000256" key="2">
    <source>
        <dbReference type="ARBA" id="ARBA00008813"/>
    </source>
</evidence>
<protein>
    <recommendedName>
        <fullName evidence="10">Interleukin family protein</fullName>
    </recommendedName>
</protein>
<dbReference type="EMBL" id="KV923157">
    <property type="protein sequence ID" value="PIN92042.1"/>
    <property type="molecule type" value="Genomic_DNA"/>
</dbReference>
<evidence type="ECO:0000256" key="7">
    <source>
        <dbReference type="ARBA" id="ARBA00023157"/>
    </source>
</evidence>
<evidence type="ECO:0000256" key="8">
    <source>
        <dbReference type="ARBA" id="ARBA00023180"/>
    </source>
</evidence>